<evidence type="ECO:0000313" key="5">
    <source>
        <dbReference type="Proteomes" id="UP000747399"/>
    </source>
</evidence>
<dbReference type="CDD" id="cd05121">
    <property type="entry name" value="ABC1_ADCK3-like"/>
    <property type="match status" value="1"/>
</dbReference>
<dbReference type="SUPFAM" id="SSF56112">
    <property type="entry name" value="Protein kinase-like (PK-like)"/>
    <property type="match status" value="1"/>
</dbReference>
<comment type="caution">
    <text evidence="4">The sequence shown here is derived from an EMBL/GenBank/DDBJ whole genome shotgun (WGS) entry which is preliminary data.</text>
</comment>
<dbReference type="Pfam" id="PF03109">
    <property type="entry name" value="ABC1"/>
    <property type="match status" value="1"/>
</dbReference>
<comment type="similarity">
    <text evidence="1">Belongs to the protein kinase superfamily. ADCK protein kinase family.</text>
</comment>
<dbReference type="GO" id="GO:0005524">
    <property type="term" value="F:ATP binding"/>
    <property type="evidence" value="ECO:0007669"/>
    <property type="project" value="InterPro"/>
</dbReference>
<accession>A0A8J4BAS5</accession>
<sequence length="901" mass="96574">MISQLTIRARNMCTRLSSVPSLGLQDVNAIGARRAAITYWPQVARGLRRGVMSAATTTRARGIPGMAGRIEDIRELKDLGVDSSELRDLQLRDVRSVSYVSRRRLDSADFDPDEVDEDGLPLVYNEERIASYWGGRPGELAGRWTKFAAVSAPWLTKLANAVLSDRLDRDRAGLAREAVNNLERLGPTFIKLGQILSIRPDVLPPDVLRELSKLQDRIEPFPTDQARAVVEKELGAPLEQIFSDFSEKPIAAASLAQVYRARLRATGEEVAVKVQRPQALATISKDLYVMRRAVGVYEKLIKRFTAQTTDYQRLLSTFAEGLYTEMDFRNEALNAARMAELLEESEFATKDIVIPKPYMDLTTRRVLTMEWVTGVKLTTLSPGEIRGLVKVGQEAFLTQLLEIGFFHGDPHPGNLLKVTEGPHAGKLALLDFGLVAEIPQRDRQAMVSATIHLANRDWSALIDDFVELGFLPTNPDRALIIPVMDRVLSPYLRGGGAAAFNFSALSQDLLAATLEIPFSVPPYMSLLARSVATLEGIALAGDPQYAMVAQAYPFVARKVLRNDSSTASALLRDLLLIRDVATPGTEPGGQLAARRLAALLNAALGYVADSNQGFVDFDALPAEGASVQELASFLLSPEARELRPLLVGWVVGGLDLLLRDRLRKAYSLAAASLTPRLPFIGSLPAPPPPPLYLPGRGLVPMQQAVDLLAPPLDPGEQVYLQQLTELAASVLGVEPAFLESPSLQSVLQLASSPPDQVRELAAVLSNVASGSSSNSTGSSNSGIGGSSSPNGSSSRMQVATEVAVDIVDQLAAQQATRAGVSRDTLFPFWPPVRNSILQAAAAAAAAAAASLPQPAVTGGLTAAEAEAGTTEAANPPPAPTSVVAVAPYPADPEAIVVTVSA</sequence>
<keyword evidence="5" id="KW-1185">Reference proteome</keyword>
<dbReference type="InterPro" id="IPR011009">
    <property type="entry name" value="Kinase-like_dom_sf"/>
</dbReference>
<dbReference type="InterPro" id="IPR050154">
    <property type="entry name" value="UbiB_kinase"/>
</dbReference>
<feature type="domain" description="Protein kinase" evidence="3">
    <location>
        <begin position="244"/>
        <end position="604"/>
    </location>
</feature>
<evidence type="ECO:0000256" key="1">
    <source>
        <dbReference type="ARBA" id="ARBA00009670"/>
    </source>
</evidence>
<feature type="region of interest" description="Disordered" evidence="2">
    <location>
        <begin position="768"/>
        <end position="796"/>
    </location>
</feature>
<name>A0A8J4BAS5_9CHLO</name>
<evidence type="ECO:0000313" key="4">
    <source>
        <dbReference type="EMBL" id="GIL57998.1"/>
    </source>
</evidence>
<proteinExistence type="inferred from homology"/>
<feature type="compositionally biased region" description="Low complexity" evidence="2">
    <location>
        <begin position="768"/>
        <end position="794"/>
    </location>
</feature>
<dbReference type="PROSITE" id="PS50011">
    <property type="entry name" value="PROTEIN_KINASE_DOM"/>
    <property type="match status" value="1"/>
</dbReference>
<dbReference type="AlphaFoldDB" id="A0A8J4BAS5"/>
<reference evidence="4" key="1">
    <citation type="journal article" date="2021" name="Proc. Natl. Acad. Sci. U.S.A.">
        <title>Three genomes in the algal genus Volvox reveal the fate of a haploid sex-determining region after a transition to homothallism.</title>
        <authorList>
            <person name="Yamamoto K."/>
            <person name="Hamaji T."/>
            <person name="Kawai-Toyooka H."/>
            <person name="Matsuzaki R."/>
            <person name="Takahashi F."/>
            <person name="Nishimura Y."/>
            <person name="Kawachi M."/>
            <person name="Noguchi H."/>
            <person name="Minakuchi Y."/>
            <person name="Umen J.G."/>
            <person name="Toyoda A."/>
            <person name="Nozaki H."/>
        </authorList>
    </citation>
    <scope>NUCLEOTIDE SEQUENCE</scope>
    <source>
        <strain evidence="4">NIES-3780</strain>
    </source>
</reference>
<evidence type="ECO:0000256" key="2">
    <source>
        <dbReference type="SAM" id="MobiDB-lite"/>
    </source>
</evidence>
<dbReference type="Proteomes" id="UP000747399">
    <property type="component" value="Unassembled WGS sequence"/>
</dbReference>
<dbReference type="InterPro" id="IPR004147">
    <property type="entry name" value="ABC1_dom"/>
</dbReference>
<organism evidence="4 5">
    <name type="scientific">Volvox africanus</name>
    <dbReference type="NCBI Taxonomy" id="51714"/>
    <lineage>
        <taxon>Eukaryota</taxon>
        <taxon>Viridiplantae</taxon>
        <taxon>Chlorophyta</taxon>
        <taxon>core chlorophytes</taxon>
        <taxon>Chlorophyceae</taxon>
        <taxon>CS clade</taxon>
        <taxon>Chlamydomonadales</taxon>
        <taxon>Volvocaceae</taxon>
        <taxon>Volvox</taxon>
    </lineage>
</organism>
<dbReference type="InterPro" id="IPR000719">
    <property type="entry name" value="Prot_kinase_dom"/>
</dbReference>
<dbReference type="GO" id="GO:0004672">
    <property type="term" value="F:protein kinase activity"/>
    <property type="evidence" value="ECO:0007669"/>
    <property type="project" value="InterPro"/>
</dbReference>
<dbReference type="PANTHER" id="PTHR10566">
    <property type="entry name" value="CHAPERONE-ACTIVITY OF BC1 COMPLEX CABC1 -RELATED"/>
    <property type="match status" value="1"/>
</dbReference>
<dbReference type="PANTHER" id="PTHR10566:SF121">
    <property type="entry name" value="PROTEIN KINASE DOMAIN-CONTAINING PROTEIN"/>
    <property type="match status" value="1"/>
</dbReference>
<dbReference type="EMBL" id="BNCO01000029">
    <property type="protein sequence ID" value="GIL57998.1"/>
    <property type="molecule type" value="Genomic_DNA"/>
</dbReference>
<gene>
    <name evidence="4" type="ORF">Vafri_13195</name>
</gene>
<protein>
    <recommendedName>
        <fullName evidence="3">Protein kinase domain-containing protein</fullName>
    </recommendedName>
</protein>
<evidence type="ECO:0000259" key="3">
    <source>
        <dbReference type="PROSITE" id="PS50011"/>
    </source>
</evidence>